<dbReference type="Proteomes" id="UP000595448">
    <property type="component" value="Chromosome"/>
</dbReference>
<gene>
    <name evidence="1" type="ORF">JIP62_12420</name>
</gene>
<organism evidence="1 2">
    <name type="scientific">Brevundimonas vitisensis</name>
    <dbReference type="NCBI Taxonomy" id="2800818"/>
    <lineage>
        <taxon>Bacteria</taxon>
        <taxon>Pseudomonadati</taxon>
        <taxon>Pseudomonadota</taxon>
        <taxon>Alphaproteobacteria</taxon>
        <taxon>Caulobacterales</taxon>
        <taxon>Caulobacteraceae</taxon>
        <taxon>Brevundimonas</taxon>
    </lineage>
</organism>
<evidence type="ECO:0000313" key="1">
    <source>
        <dbReference type="EMBL" id="QQQ18104.1"/>
    </source>
</evidence>
<protein>
    <submittedName>
        <fullName evidence="1">Anti-sigma factor antagonist</fullName>
    </submittedName>
</protein>
<proteinExistence type="predicted"/>
<accession>A0ABX7BPQ6</accession>
<reference evidence="1 2" key="1">
    <citation type="submission" date="2021-01" db="EMBL/GenBank/DDBJ databases">
        <title>Brevundimonas vitis sp. nov., an bacterium isolated from grape (Vitis vinifera).</title>
        <authorList>
            <person name="Jiang L."/>
            <person name="Lee J."/>
        </authorList>
    </citation>
    <scope>NUCLEOTIDE SEQUENCE [LARGE SCALE GENOMIC DNA]</scope>
    <source>
        <strain evidence="1 2">GRTSA-9</strain>
    </source>
</reference>
<dbReference type="EMBL" id="CP067977">
    <property type="protein sequence ID" value="QQQ18104.1"/>
    <property type="molecule type" value="Genomic_DNA"/>
</dbReference>
<keyword evidence="2" id="KW-1185">Reference proteome</keyword>
<name>A0ABX7BPQ6_9CAUL</name>
<evidence type="ECO:0000313" key="2">
    <source>
        <dbReference type="Proteomes" id="UP000595448"/>
    </source>
</evidence>
<sequence length="89" mass="9829">MGAVLNLPKRLEGHALDPIKSQILSMRGHDLDLFGEEVERVNGLGVELLLASFRTWREDGLTLRIVDPSHALVEVFDRLNLNLGIGEAA</sequence>
<dbReference type="RefSeq" id="WP_201102479.1">
    <property type="nucleotide sequence ID" value="NZ_CP067977.1"/>
</dbReference>
<dbReference type="InterPro" id="IPR036513">
    <property type="entry name" value="STAS_dom_sf"/>
</dbReference>
<dbReference type="SUPFAM" id="SSF52091">
    <property type="entry name" value="SpoIIaa-like"/>
    <property type="match status" value="1"/>
</dbReference>